<dbReference type="AlphaFoldDB" id="A0A0F9GKR9"/>
<comment type="caution">
    <text evidence="2">The sequence shown here is derived from an EMBL/GenBank/DDBJ whole genome shotgun (WGS) entry which is preliminary data.</text>
</comment>
<proteinExistence type="predicted"/>
<sequence length="46" mass="5699">MKIKEYLITKIERLKIELDGYRKYAKEAEEEIKILEELKKKREDEN</sequence>
<protein>
    <submittedName>
        <fullName evidence="2">Uncharacterized protein</fullName>
    </submittedName>
</protein>
<feature type="coiled-coil region" evidence="1">
    <location>
        <begin position="11"/>
        <end position="45"/>
    </location>
</feature>
<reference evidence="2" key="1">
    <citation type="journal article" date="2015" name="Nature">
        <title>Complex archaea that bridge the gap between prokaryotes and eukaryotes.</title>
        <authorList>
            <person name="Spang A."/>
            <person name="Saw J.H."/>
            <person name="Jorgensen S.L."/>
            <person name="Zaremba-Niedzwiedzka K."/>
            <person name="Martijn J."/>
            <person name="Lind A.E."/>
            <person name="van Eijk R."/>
            <person name="Schleper C."/>
            <person name="Guy L."/>
            <person name="Ettema T.J."/>
        </authorList>
    </citation>
    <scope>NUCLEOTIDE SEQUENCE</scope>
</reference>
<evidence type="ECO:0000313" key="2">
    <source>
        <dbReference type="EMBL" id="KKL91091.1"/>
    </source>
</evidence>
<dbReference type="EMBL" id="LAZR01019826">
    <property type="protein sequence ID" value="KKL91091.1"/>
    <property type="molecule type" value="Genomic_DNA"/>
</dbReference>
<name>A0A0F9GKR9_9ZZZZ</name>
<gene>
    <name evidence="2" type="ORF">LCGC14_1898160</name>
</gene>
<keyword evidence="1" id="KW-0175">Coiled coil</keyword>
<evidence type="ECO:0000256" key="1">
    <source>
        <dbReference type="SAM" id="Coils"/>
    </source>
</evidence>
<organism evidence="2">
    <name type="scientific">marine sediment metagenome</name>
    <dbReference type="NCBI Taxonomy" id="412755"/>
    <lineage>
        <taxon>unclassified sequences</taxon>
        <taxon>metagenomes</taxon>
        <taxon>ecological metagenomes</taxon>
    </lineage>
</organism>
<accession>A0A0F9GKR9</accession>